<reference evidence="2 3" key="1">
    <citation type="journal article" date="2020" name="Nat. Food">
        <title>A phased Vanilla planifolia genome enables genetic improvement of flavour and production.</title>
        <authorList>
            <person name="Hasing T."/>
            <person name="Tang H."/>
            <person name="Brym M."/>
            <person name="Khazi F."/>
            <person name="Huang T."/>
            <person name="Chambers A.H."/>
        </authorList>
    </citation>
    <scope>NUCLEOTIDE SEQUENCE [LARGE SCALE GENOMIC DNA]</scope>
    <source>
        <tissue evidence="2">Leaf</tissue>
    </source>
</reference>
<feature type="compositionally biased region" description="Basic residues" evidence="1">
    <location>
        <begin position="1"/>
        <end position="12"/>
    </location>
</feature>
<comment type="caution">
    <text evidence="2">The sequence shown here is derived from an EMBL/GenBank/DDBJ whole genome shotgun (WGS) entry which is preliminary data.</text>
</comment>
<sequence length="139" mass="15879">MESRRNKKKTDKLKKTCISPVEITNQTGPKTPKSYETIEGFSFETPPPQPPSKVGCQGSPLAELRREELRRLCVGDAFVRISRLYSHRRYPKTVKVMDVQGFSSLRIAAREKTKKDVYRNTLGSEEAALFFSITRIQIT</sequence>
<evidence type="ECO:0000313" key="2">
    <source>
        <dbReference type="EMBL" id="KAG0465163.1"/>
    </source>
</evidence>
<accession>A0A835Q5K2</accession>
<dbReference type="EMBL" id="JADCNM010000010">
    <property type="protein sequence ID" value="KAG0465163.1"/>
    <property type="molecule type" value="Genomic_DNA"/>
</dbReference>
<organism evidence="2 3">
    <name type="scientific">Vanilla planifolia</name>
    <name type="common">Vanilla</name>
    <dbReference type="NCBI Taxonomy" id="51239"/>
    <lineage>
        <taxon>Eukaryota</taxon>
        <taxon>Viridiplantae</taxon>
        <taxon>Streptophyta</taxon>
        <taxon>Embryophyta</taxon>
        <taxon>Tracheophyta</taxon>
        <taxon>Spermatophyta</taxon>
        <taxon>Magnoliopsida</taxon>
        <taxon>Liliopsida</taxon>
        <taxon>Asparagales</taxon>
        <taxon>Orchidaceae</taxon>
        <taxon>Vanilloideae</taxon>
        <taxon>Vanilleae</taxon>
        <taxon>Vanilla</taxon>
    </lineage>
</organism>
<evidence type="ECO:0000313" key="3">
    <source>
        <dbReference type="Proteomes" id="UP000639772"/>
    </source>
</evidence>
<evidence type="ECO:0000256" key="1">
    <source>
        <dbReference type="SAM" id="MobiDB-lite"/>
    </source>
</evidence>
<name>A0A835Q5K2_VANPL</name>
<gene>
    <name evidence="2" type="ORF">HPP92_019327</name>
</gene>
<dbReference type="AlphaFoldDB" id="A0A835Q5K2"/>
<dbReference type="Proteomes" id="UP000639772">
    <property type="component" value="Chromosome 10"/>
</dbReference>
<protein>
    <submittedName>
        <fullName evidence="2">Uncharacterized protein</fullName>
    </submittedName>
</protein>
<proteinExistence type="predicted"/>
<feature type="region of interest" description="Disordered" evidence="1">
    <location>
        <begin position="1"/>
        <end position="35"/>
    </location>
</feature>